<dbReference type="Proteomes" id="UP000000939">
    <property type="component" value="Chromosome"/>
</dbReference>
<feature type="region of interest" description="Disordered" evidence="1">
    <location>
        <begin position="243"/>
        <end position="264"/>
    </location>
</feature>
<organism evidence="3 4">
    <name type="scientific">Arcobacter nitrofigilis (strain ATCC 33309 / DSM 7299 / CCUG 15893 / LMG 7604 / NCTC 12251 / CI)</name>
    <name type="common">Campylobacter nitrofigilis</name>
    <dbReference type="NCBI Taxonomy" id="572480"/>
    <lineage>
        <taxon>Bacteria</taxon>
        <taxon>Pseudomonadati</taxon>
        <taxon>Campylobacterota</taxon>
        <taxon>Epsilonproteobacteria</taxon>
        <taxon>Campylobacterales</taxon>
        <taxon>Arcobacteraceae</taxon>
        <taxon>Arcobacter</taxon>
    </lineage>
</organism>
<sequence>MNYENYNNIYKEILEDKEGQLSTNYLLNKYNIVHDEELINILNQIKKNEYINSDNELINNLINELDENEDILNINEIIDLKDKIINLEELNENYIEKDKSIKTNKIENQNNKTTNHFIKKIKTILLKYTSKIKFKEIKSFFSKIDLTYINSLGMKKYILLIIPIFIVLISFISFNNKTSNTSSNIQLTSKDIISLPIVEETFERKEIDSSYINKATIPNENTLANSEKILNALDTTKVENVEEGKANNNSENTIKEQNNQQIDSNDTQKLEDLNAIAKYMKNIKYENNSIIYKDKIYKEGDDIFGFNIYKISSAYIKFEDKITKVRKRYLFK</sequence>
<dbReference type="AlphaFoldDB" id="D5V1I5"/>
<gene>
    <name evidence="3" type="ordered locus">Arnit_1765</name>
</gene>
<keyword evidence="2" id="KW-0812">Transmembrane</keyword>
<name>D5V1I5_ARCNC</name>
<dbReference type="RefSeq" id="WP_013135564.1">
    <property type="nucleotide sequence ID" value="NC_014166.1"/>
</dbReference>
<keyword evidence="2" id="KW-0472">Membrane</keyword>
<evidence type="ECO:0000313" key="4">
    <source>
        <dbReference type="Proteomes" id="UP000000939"/>
    </source>
</evidence>
<accession>D5V1I5</accession>
<dbReference type="STRING" id="572480.Arnit_1765"/>
<evidence type="ECO:0000256" key="2">
    <source>
        <dbReference type="SAM" id="Phobius"/>
    </source>
</evidence>
<dbReference type="KEGG" id="ant:Arnit_1765"/>
<protein>
    <submittedName>
        <fullName evidence="3">Uncharacterized protein</fullName>
    </submittedName>
</protein>
<feature type="compositionally biased region" description="Polar residues" evidence="1">
    <location>
        <begin position="246"/>
        <end position="264"/>
    </location>
</feature>
<feature type="transmembrane region" description="Helical" evidence="2">
    <location>
        <begin position="157"/>
        <end position="174"/>
    </location>
</feature>
<dbReference type="OrthoDB" id="5365701at2"/>
<evidence type="ECO:0000256" key="1">
    <source>
        <dbReference type="SAM" id="MobiDB-lite"/>
    </source>
</evidence>
<proteinExistence type="predicted"/>
<reference evidence="3 4" key="1">
    <citation type="journal article" date="2010" name="Stand. Genomic Sci.">
        <title>Complete genome sequence of Arcobacter nitrofigilis type strain (CI).</title>
        <authorList>
            <person name="Pati A."/>
            <person name="Gronow S."/>
            <person name="Lapidus A."/>
            <person name="Copeland A."/>
            <person name="Glavina Del Rio T."/>
            <person name="Nolan M."/>
            <person name="Lucas S."/>
            <person name="Tice H."/>
            <person name="Cheng J.F."/>
            <person name="Han C."/>
            <person name="Chertkov O."/>
            <person name="Bruce D."/>
            <person name="Tapia R."/>
            <person name="Goodwin L."/>
            <person name="Pitluck S."/>
            <person name="Liolios K."/>
            <person name="Ivanova N."/>
            <person name="Mavromatis K."/>
            <person name="Chen A."/>
            <person name="Palaniappan K."/>
            <person name="Land M."/>
            <person name="Hauser L."/>
            <person name="Chang Y.J."/>
            <person name="Jeffries C.D."/>
            <person name="Detter J.C."/>
            <person name="Rohde M."/>
            <person name="Goker M."/>
            <person name="Bristow J."/>
            <person name="Eisen J.A."/>
            <person name="Markowitz V."/>
            <person name="Hugenholtz P."/>
            <person name="Klenk H.P."/>
            <person name="Kyrpides N.C."/>
        </authorList>
    </citation>
    <scope>NUCLEOTIDE SEQUENCE [LARGE SCALE GENOMIC DNA]</scope>
    <source>
        <strain evidence="4">ATCC 33309 / DSM 7299 / CCUG 15893 / LMG 7604 / NCTC 12251 / CI</strain>
    </source>
</reference>
<keyword evidence="2" id="KW-1133">Transmembrane helix</keyword>
<dbReference type="EMBL" id="CP001999">
    <property type="protein sequence ID" value="ADG93419.1"/>
    <property type="molecule type" value="Genomic_DNA"/>
</dbReference>
<keyword evidence="4" id="KW-1185">Reference proteome</keyword>
<dbReference type="HOGENOM" id="CLU_835875_0_0_7"/>
<evidence type="ECO:0000313" key="3">
    <source>
        <dbReference type="EMBL" id="ADG93419.1"/>
    </source>
</evidence>